<reference evidence="2" key="1">
    <citation type="journal article" date="2019" name="Int. J. Syst. Evol. Microbiol.">
        <title>The Global Catalogue of Microorganisms (GCM) 10K type strain sequencing project: providing services to taxonomists for standard genome sequencing and annotation.</title>
        <authorList>
            <consortium name="The Broad Institute Genomics Platform"/>
            <consortium name="The Broad Institute Genome Sequencing Center for Infectious Disease"/>
            <person name="Wu L."/>
            <person name="Ma J."/>
        </authorList>
    </citation>
    <scope>NUCLEOTIDE SEQUENCE [LARGE SCALE GENOMIC DNA]</scope>
    <source>
        <strain evidence="2">JCM 9458</strain>
    </source>
</reference>
<evidence type="ECO:0000313" key="1">
    <source>
        <dbReference type="EMBL" id="GAA3385216.1"/>
    </source>
</evidence>
<organism evidence="1 2">
    <name type="scientific">Cryptosporangium minutisporangium</name>
    <dbReference type="NCBI Taxonomy" id="113569"/>
    <lineage>
        <taxon>Bacteria</taxon>
        <taxon>Bacillati</taxon>
        <taxon>Actinomycetota</taxon>
        <taxon>Actinomycetes</taxon>
        <taxon>Cryptosporangiales</taxon>
        <taxon>Cryptosporangiaceae</taxon>
        <taxon>Cryptosporangium</taxon>
    </lineage>
</organism>
<comment type="caution">
    <text evidence="1">The sequence shown here is derived from an EMBL/GenBank/DDBJ whole genome shotgun (WGS) entry which is preliminary data.</text>
</comment>
<accession>A0ABP6SUT1</accession>
<dbReference type="Proteomes" id="UP001501676">
    <property type="component" value="Unassembled WGS sequence"/>
</dbReference>
<protein>
    <recommendedName>
        <fullName evidence="3">DnaA N-terminal domain-containing protein</fullName>
    </recommendedName>
</protein>
<gene>
    <name evidence="1" type="ORF">GCM10020369_17850</name>
</gene>
<evidence type="ECO:0000313" key="2">
    <source>
        <dbReference type="Proteomes" id="UP001501676"/>
    </source>
</evidence>
<dbReference type="EMBL" id="BAAAYN010000011">
    <property type="protein sequence ID" value="GAA3385216.1"/>
    <property type="molecule type" value="Genomic_DNA"/>
</dbReference>
<name>A0ABP6SUT1_9ACTN</name>
<sequence>MADTGGLRGWLRSIWRSQGPSEPVTDTVCDSPDPLIPLLVPAGGQVFDFCLFVYLRWSSPTHTYGQLQSFGHQHAATARSTVRRSAWEIGRRHEPTSIADVEREINRCFAGGLCYEDDRYGTVRCEPTVRVLMDQRLRQHLEPLGLSRAEEEERHRGEMARAALAEERTRFWLDTLRTFEGAPPLAEETDADPVRRAELERKRARAEMRRRRFLLPFAAQLADERLAQVADALSQFRWQRGADLVTVLGSARDDHRRVGLYEFAQAYDRAIELFCEELGLSVDDVSVPVQLDAAADG</sequence>
<proteinExistence type="predicted"/>
<keyword evidence="2" id="KW-1185">Reference proteome</keyword>
<evidence type="ECO:0008006" key="3">
    <source>
        <dbReference type="Google" id="ProtNLM"/>
    </source>
</evidence>